<keyword evidence="1" id="KW-0175">Coiled coil</keyword>
<dbReference type="STRING" id="465721.ACG33_07855"/>
<keyword evidence="3" id="KW-1185">Reference proteome</keyword>
<dbReference type="KEGG" id="sdf:ACG33_07855"/>
<proteinExistence type="predicted"/>
<dbReference type="Proteomes" id="UP000070250">
    <property type="component" value="Chromosome"/>
</dbReference>
<evidence type="ECO:0000256" key="1">
    <source>
        <dbReference type="SAM" id="Coils"/>
    </source>
</evidence>
<dbReference type="OrthoDB" id="5775699at2"/>
<dbReference type="EMBL" id="CP011971">
    <property type="protein sequence ID" value="AMN47011.1"/>
    <property type="molecule type" value="Genomic_DNA"/>
</dbReference>
<dbReference type="AlphaFoldDB" id="A0A127FBJ9"/>
<name>A0A127FBJ9_STEDE</name>
<feature type="coiled-coil region" evidence="1">
    <location>
        <begin position="12"/>
        <end position="74"/>
    </location>
</feature>
<sequence length="80" mass="9238">MANIENLIIEHLRAIRADIATLKDDAREIKSRITNIEAGIAGLKRDNAHSYSEIADQHLRYDKLAERIERIEKRLQLTES</sequence>
<dbReference type="RefSeq" id="WP_066920165.1">
    <property type="nucleotide sequence ID" value="NZ_CP011971.1"/>
</dbReference>
<evidence type="ECO:0000313" key="2">
    <source>
        <dbReference type="EMBL" id="AMN47011.1"/>
    </source>
</evidence>
<organism evidence="2 3">
    <name type="scientific">Steroidobacter denitrificans</name>
    <dbReference type="NCBI Taxonomy" id="465721"/>
    <lineage>
        <taxon>Bacteria</taxon>
        <taxon>Pseudomonadati</taxon>
        <taxon>Pseudomonadota</taxon>
        <taxon>Gammaproteobacteria</taxon>
        <taxon>Steroidobacterales</taxon>
        <taxon>Steroidobacteraceae</taxon>
        <taxon>Steroidobacter</taxon>
    </lineage>
</organism>
<gene>
    <name evidence="2" type="ORF">ACG33_07855</name>
</gene>
<accession>A0A127FBJ9</accession>
<evidence type="ECO:0000313" key="3">
    <source>
        <dbReference type="Proteomes" id="UP000070250"/>
    </source>
</evidence>
<reference evidence="2 3" key="1">
    <citation type="submission" date="2015-06" db="EMBL/GenBank/DDBJ databases">
        <title>A Comprehensive Approach to Explore the Metabolic and Phylogenetic Diversity of Bacterial Steroid Degradation in the Environment: Testosterone as an Example.</title>
        <authorList>
            <person name="Yang F.-C."/>
            <person name="Chen Y.-L."/>
            <person name="Yu C.-P."/>
            <person name="Tang S.-L."/>
            <person name="Wang P.-H."/>
            <person name="Ismail W."/>
            <person name="Wang C.-H."/>
            <person name="Yang C.-Y."/>
            <person name="Chiang Y.-R."/>
        </authorList>
    </citation>
    <scope>NUCLEOTIDE SEQUENCE [LARGE SCALE GENOMIC DNA]</scope>
    <source>
        <strain evidence="2 3">DSM 18526</strain>
    </source>
</reference>
<protein>
    <submittedName>
        <fullName evidence="2">Uncharacterized protein</fullName>
    </submittedName>
</protein>